<proteinExistence type="predicted"/>
<evidence type="ECO:0000313" key="1">
    <source>
        <dbReference type="EMBL" id="SMC00567.1"/>
    </source>
</evidence>
<organism evidence="1 2">
    <name type="scientific">Hymenobacter roseosalivarius DSM 11622</name>
    <dbReference type="NCBI Taxonomy" id="645990"/>
    <lineage>
        <taxon>Bacteria</taxon>
        <taxon>Pseudomonadati</taxon>
        <taxon>Bacteroidota</taxon>
        <taxon>Cytophagia</taxon>
        <taxon>Cytophagales</taxon>
        <taxon>Hymenobacteraceae</taxon>
        <taxon>Hymenobacter</taxon>
    </lineage>
</organism>
<evidence type="ECO:0000313" key="2">
    <source>
        <dbReference type="Proteomes" id="UP000192266"/>
    </source>
</evidence>
<name>A0A1W1W4M2_9BACT</name>
<gene>
    <name evidence="1" type="ORF">SAMN00120144_1321</name>
</gene>
<dbReference type="EMBL" id="FWWW01000104">
    <property type="protein sequence ID" value="SMC00567.1"/>
    <property type="molecule type" value="Genomic_DNA"/>
</dbReference>
<accession>A0A1W1W4M2</accession>
<dbReference type="Proteomes" id="UP000192266">
    <property type="component" value="Unassembled WGS sequence"/>
</dbReference>
<sequence length="35" mass="3892">MREAQLAKHIPLRKNTAATAILVLCFCMYKSGLAK</sequence>
<keyword evidence="2" id="KW-1185">Reference proteome</keyword>
<dbReference type="AlphaFoldDB" id="A0A1W1W4M2"/>
<protein>
    <submittedName>
        <fullName evidence="1">Uncharacterized protein</fullName>
    </submittedName>
</protein>
<reference evidence="1 2" key="1">
    <citation type="submission" date="2017-04" db="EMBL/GenBank/DDBJ databases">
        <authorList>
            <person name="Afonso C.L."/>
            <person name="Miller P.J."/>
            <person name="Scott M.A."/>
            <person name="Spackman E."/>
            <person name="Goraichik I."/>
            <person name="Dimitrov K.M."/>
            <person name="Suarez D.L."/>
            <person name="Swayne D.E."/>
        </authorList>
    </citation>
    <scope>NUCLEOTIDE SEQUENCE [LARGE SCALE GENOMIC DNA]</scope>
    <source>
        <strain evidence="1 2">DSM 11622</strain>
    </source>
</reference>